<dbReference type="EMBL" id="ABIB01000014">
    <property type="protein sequence ID" value="EDP94699.1"/>
    <property type="molecule type" value="Genomic_DNA"/>
</dbReference>
<evidence type="ECO:0000313" key="1">
    <source>
        <dbReference type="EMBL" id="EDP94699.1"/>
    </source>
</evidence>
<dbReference type="Proteomes" id="UP000002945">
    <property type="component" value="Unassembled WGS sequence"/>
</dbReference>
<accession>A9E9S2</accession>
<keyword evidence="2" id="KW-1185">Reference proteome</keyword>
<proteinExistence type="predicted"/>
<gene>
    <name evidence="1" type="ORF">KAOT1_00445</name>
</gene>
<organism evidence="1 2">
    <name type="scientific">Kordia algicida OT-1</name>
    <dbReference type="NCBI Taxonomy" id="391587"/>
    <lineage>
        <taxon>Bacteria</taxon>
        <taxon>Pseudomonadati</taxon>
        <taxon>Bacteroidota</taxon>
        <taxon>Flavobacteriia</taxon>
        <taxon>Flavobacteriales</taxon>
        <taxon>Flavobacteriaceae</taxon>
        <taxon>Kordia</taxon>
    </lineage>
</organism>
<reference evidence="1 2" key="1">
    <citation type="journal article" date="2011" name="J. Bacteriol.">
        <title>Genome sequence of the algicidal bacterium Kordia algicida OT-1.</title>
        <authorList>
            <person name="Lee H.S."/>
            <person name="Kang S.G."/>
            <person name="Kwon K.K."/>
            <person name="Lee J.H."/>
            <person name="Kim S.J."/>
        </authorList>
    </citation>
    <scope>NUCLEOTIDE SEQUENCE [LARGE SCALE GENOMIC DNA]</scope>
    <source>
        <strain evidence="1 2">OT-1</strain>
    </source>
</reference>
<name>A9E9S2_9FLAO</name>
<evidence type="ECO:0000313" key="2">
    <source>
        <dbReference type="Proteomes" id="UP000002945"/>
    </source>
</evidence>
<protein>
    <submittedName>
        <fullName evidence="1">Uncharacterized protein</fullName>
    </submittedName>
</protein>
<dbReference type="RefSeq" id="WP_007092671.1">
    <property type="nucleotide sequence ID" value="NZ_CP142125.1"/>
</dbReference>
<dbReference type="AlphaFoldDB" id="A9E9S2"/>
<sequence length="158" mass="17856">MKEKIVLILVTLILCSSCRDIKKLDAEEMIAKIVDHQIVFNDKQKLIKQLENDILQIKKKEIKINELNIDSSKAFDNNSLNMIQLIGNTRDRSLQISYVLNKEHNSLYITSGNTILICEGCTIGCLPKRSTNNEGICTPCITEGIDTCFKTESLLPNQ</sequence>
<dbReference type="HOGENOM" id="CLU_1633236_0_0_10"/>
<comment type="caution">
    <text evidence="1">The sequence shown here is derived from an EMBL/GenBank/DDBJ whole genome shotgun (WGS) entry which is preliminary data.</text>
</comment>